<keyword evidence="1" id="KW-0472">Membrane</keyword>
<evidence type="ECO:0000256" key="1">
    <source>
        <dbReference type="SAM" id="Phobius"/>
    </source>
</evidence>
<evidence type="ECO:0000313" key="3">
    <source>
        <dbReference type="Proteomes" id="UP000306477"/>
    </source>
</evidence>
<keyword evidence="1" id="KW-0812">Transmembrane</keyword>
<reference evidence="2 3" key="1">
    <citation type="journal article" date="2019" name="Indoor Air">
        <title>Impacts of indoor surface finishes on bacterial viability.</title>
        <authorList>
            <person name="Hu J."/>
            <person name="Maamar S.B."/>
            <person name="Glawe A.J."/>
            <person name="Gottel N."/>
            <person name="Gilbert J.A."/>
            <person name="Hartmann E.M."/>
        </authorList>
    </citation>
    <scope>NUCLEOTIDE SEQUENCE [LARGE SCALE GENOMIC DNA]</scope>
    <source>
        <strain evidence="2 3">AF060A6</strain>
    </source>
</reference>
<dbReference type="EMBL" id="SLUB01000018">
    <property type="protein sequence ID" value="THE12334.1"/>
    <property type="molecule type" value="Genomic_DNA"/>
</dbReference>
<proteinExistence type="predicted"/>
<comment type="caution">
    <text evidence="2">The sequence shown here is derived from an EMBL/GenBank/DDBJ whole genome shotgun (WGS) entry which is preliminary data.</text>
</comment>
<keyword evidence="3" id="KW-1185">Reference proteome</keyword>
<gene>
    <name evidence="2" type="ORF">E1I69_11570</name>
</gene>
<organism evidence="2 3">
    <name type="scientific">Bacillus timonensis</name>
    <dbReference type="NCBI Taxonomy" id="1033734"/>
    <lineage>
        <taxon>Bacteria</taxon>
        <taxon>Bacillati</taxon>
        <taxon>Bacillota</taxon>
        <taxon>Bacilli</taxon>
        <taxon>Bacillales</taxon>
        <taxon>Bacillaceae</taxon>
        <taxon>Bacillus</taxon>
    </lineage>
</organism>
<sequence>MMKWVIKHGLLLCIGSILLIGALAVLFQEKIQITSSTWTVLLLLYFVVLSLYSSYEYRNASVEEKKEETPQNEQLLKN</sequence>
<evidence type="ECO:0000313" key="2">
    <source>
        <dbReference type="EMBL" id="THE12334.1"/>
    </source>
</evidence>
<keyword evidence="1" id="KW-1133">Transmembrane helix</keyword>
<protein>
    <submittedName>
        <fullName evidence="2">Uncharacterized protein</fullName>
    </submittedName>
</protein>
<name>A0A4S3PSE0_9BACI</name>
<feature type="transmembrane region" description="Helical" evidence="1">
    <location>
        <begin position="38"/>
        <end position="55"/>
    </location>
</feature>
<dbReference type="AlphaFoldDB" id="A0A4S3PSE0"/>
<accession>A0A4S3PSE0</accession>
<dbReference type="RefSeq" id="WP_136379775.1">
    <property type="nucleotide sequence ID" value="NZ_SLUB01000018.1"/>
</dbReference>
<dbReference type="Proteomes" id="UP000306477">
    <property type="component" value="Unassembled WGS sequence"/>
</dbReference>